<keyword evidence="3" id="KW-0238">DNA-binding</keyword>
<reference evidence="8 10" key="1">
    <citation type="journal article" date="2008" name="Science">
        <title>The Physcomitrella genome reveals evolutionary insights into the conquest of land by plants.</title>
        <authorList>
            <person name="Rensing S."/>
            <person name="Lang D."/>
            <person name="Zimmer A."/>
            <person name="Terry A."/>
            <person name="Salamov A."/>
            <person name="Shapiro H."/>
            <person name="Nishiyama T."/>
            <person name="Perroud P.-F."/>
            <person name="Lindquist E."/>
            <person name="Kamisugi Y."/>
            <person name="Tanahashi T."/>
            <person name="Sakakibara K."/>
            <person name="Fujita T."/>
            <person name="Oishi K."/>
            <person name="Shin-I T."/>
            <person name="Kuroki Y."/>
            <person name="Toyoda A."/>
            <person name="Suzuki Y."/>
            <person name="Hashimoto A."/>
            <person name="Yamaguchi K."/>
            <person name="Sugano A."/>
            <person name="Kohara Y."/>
            <person name="Fujiyama A."/>
            <person name="Anterola A."/>
            <person name="Aoki S."/>
            <person name="Ashton N."/>
            <person name="Barbazuk W.B."/>
            <person name="Barker E."/>
            <person name="Bennetzen J."/>
            <person name="Bezanilla M."/>
            <person name="Blankenship R."/>
            <person name="Cho S.H."/>
            <person name="Dutcher S."/>
            <person name="Estelle M."/>
            <person name="Fawcett J.A."/>
            <person name="Gundlach H."/>
            <person name="Hanada K."/>
            <person name="Heyl A."/>
            <person name="Hicks K.A."/>
            <person name="Hugh J."/>
            <person name="Lohr M."/>
            <person name="Mayer K."/>
            <person name="Melkozernov A."/>
            <person name="Murata T."/>
            <person name="Nelson D."/>
            <person name="Pils B."/>
            <person name="Prigge M."/>
            <person name="Reiss B."/>
            <person name="Renner T."/>
            <person name="Rombauts S."/>
            <person name="Rushton P."/>
            <person name="Sanderfoot A."/>
            <person name="Schween G."/>
            <person name="Shiu S.-H."/>
            <person name="Stueber K."/>
            <person name="Theodoulou F.L."/>
            <person name="Tu H."/>
            <person name="Van de Peer Y."/>
            <person name="Verrier P.J."/>
            <person name="Waters E."/>
            <person name="Wood A."/>
            <person name="Yang L."/>
            <person name="Cove D."/>
            <person name="Cuming A."/>
            <person name="Hasebe M."/>
            <person name="Lucas S."/>
            <person name="Mishler D.B."/>
            <person name="Reski R."/>
            <person name="Grigoriev I."/>
            <person name="Quatrano R.S."/>
            <person name="Boore J.L."/>
        </authorList>
    </citation>
    <scope>NUCLEOTIDE SEQUENCE [LARGE SCALE GENOMIC DNA]</scope>
    <source>
        <strain evidence="9 10">cv. Gransden 2004</strain>
    </source>
</reference>
<dbReference type="GO" id="GO:0005634">
    <property type="term" value="C:nucleus"/>
    <property type="evidence" value="ECO:0000318"/>
    <property type="project" value="GO_Central"/>
</dbReference>
<feature type="region of interest" description="Disordered" evidence="6">
    <location>
        <begin position="400"/>
        <end position="452"/>
    </location>
</feature>
<evidence type="ECO:0000313" key="8">
    <source>
        <dbReference type="EMBL" id="PNR52561.1"/>
    </source>
</evidence>
<dbReference type="SMART" id="SM00774">
    <property type="entry name" value="WRKY"/>
    <property type="match status" value="1"/>
</dbReference>
<dbReference type="Gramene" id="Pp3c6_14470V3.1">
    <property type="protein sequence ID" value="Pp3c6_14470V3.1"/>
    <property type="gene ID" value="Pp3c6_14470"/>
</dbReference>
<sequence>MAISMRQSNVPRWRGGQWASEHCVQKVEEMLSRAIVHQEELLKLLSVNFPDGAAGFVEATSLNTISPPVLRVLKSKIENSMDWCHLALCRLREIVLHTSSASSSPSPSAQQSMASSSSAAILSSYPKGSDATSAAAAAAAVAAKLQVKNSHSLPRLNDPTPLSPLRVLLRKDQLSPHPFTVQSHSGSAWNPNNLLFHDHSDPQLQPPPAPPGEDSSSQQRQKPQQGQKFSRLPVSMQVDHSEWPMLAETGWAMDSTSLPPPLPSDPRQCSSSFQISNGGMSSTFSGDKNQSVPEEQSYINKAPLRANRARNNVGNIPRKLSGNETKVEVVLQKLNDAKKGIPDDGHRGWKKYGNKSIQNSNHCRGYYKCSVKECRAKKMVQPTDTDPTVFEVTYVEKHTCSSTAQRRNRSTRVPAGSAAHAGPSQGKDKSAEANDDEQATFQGSRIRSPDFKKRTTAEMNPCEDGSIITELNSVGGGCTGAIQGAASCKRGRENESDNHSYLNNMDTSTTTTASEEEREQVMGDGDAPMETYLHQSTRHHQSAYGLDPLIWPFEMEASLSSGHKSVSMDSDSP</sequence>
<keyword evidence="5" id="KW-0539">Nucleus</keyword>
<keyword evidence="4" id="KW-0804">Transcription</keyword>
<protein>
    <recommendedName>
        <fullName evidence="7">WRKY domain-containing protein</fullName>
    </recommendedName>
</protein>
<name>A0A2K1KFK1_PHYPA</name>
<feature type="domain" description="WRKY" evidence="7">
    <location>
        <begin position="337"/>
        <end position="403"/>
    </location>
</feature>
<dbReference type="PANTHER" id="PTHR31282">
    <property type="entry name" value="WRKY TRANSCRIPTION FACTOR 21-RELATED"/>
    <property type="match status" value="1"/>
</dbReference>
<evidence type="ECO:0000313" key="10">
    <source>
        <dbReference type="Proteomes" id="UP000006727"/>
    </source>
</evidence>
<keyword evidence="2" id="KW-0805">Transcription regulation</keyword>
<dbReference type="Gene3D" id="2.20.25.80">
    <property type="entry name" value="WRKY domain"/>
    <property type="match status" value="1"/>
</dbReference>
<dbReference type="GO" id="GO:0006355">
    <property type="term" value="P:regulation of DNA-templated transcription"/>
    <property type="evidence" value="ECO:0000318"/>
    <property type="project" value="GO_Central"/>
</dbReference>
<dbReference type="GO" id="GO:0003700">
    <property type="term" value="F:DNA-binding transcription factor activity"/>
    <property type="evidence" value="ECO:0000318"/>
    <property type="project" value="GO_Central"/>
</dbReference>
<dbReference type="InterPro" id="IPR044810">
    <property type="entry name" value="WRKY_plant"/>
</dbReference>
<evidence type="ECO:0000256" key="6">
    <source>
        <dbReference type="SAM" id="MobiDB-lite"/>
    </source>
</evidence>
<feature type="region of interest" description="Disordered" evidence="6">
    <location>
        <begin position="252"/>
        <end position="291"/>
    </location>
</feature>
<proteinExistence type="predicted"/>
<feature type="compositionally biased region" description="Polar residues" evidence="6">
    <location>
        <begin position="267"/>
        <end position="291"/>
    </location>
</feature>
<keyword evidence="10" id="KW-1185">Reference proteome</keyword>
<reference evidence="8 10" key="2">
    <citation type="journal article" date="2018" name="Plant J.">
        <title>The Physcomitrella patens chromosome-scale assembly reveals moss genome structure and evolution.</title>
        <authorList>
            <person name="Lang D."/>
            <person name="Ullrich K.K."/>
            <person name="Murat F."/>
            <person name="Fuchs J."/>
            <person name="Jenkins J."/>
            <person name="Haas F.B."/>
            <person name="Piednoel M."/>
            <person name="Gundlach H."/>
            <person name="Van Bel M."/>
            <person name="Meyberg R."/>
            <person name="Vives C."/>
            <person name="Morata J."/>
            <person name="Symeonidi A."/>
            <person name="Hiss M."/>
            <person name="Muchero W."/>
            <person name="Kamisugi Y."/>
            <person name="Saleh O."/>
            <person name="Blanc G."/>
            <person name="Decker E.L."/>
            <person name="van Gessel N."/>
            <person name="Grimwood J."/>
            <person name="Hayes R.D."/>
            <person name="Graham S.W."/>
            <person name="Gunter L.E."/>
            <person name="McDaniel S.F."/>
            <person name="Hoernstein S.N.W."/>
            <person name="Larsson A."/>
            <person name="Li F.W."/>
            <person name="Perroud P.F."/>
            <person name="Phillips J."/>
            <person name="Ranjan P."/>
            <person name="Rokshar D.S."/>
            <person name="Rothfels C.J."/>
            <person name="Schneider L."/>
            <person name="Shu S."/>
            <person name="Stevenson D.W."/>
            <person name="Thummler F."/>
            <person name="Tillich M."/>
            <person name="Villarreal Aguilar J.C."/>
            <person name="Widiez T."/>
            <person name="Wong G.K."/>
            <person name="Wymore A."/>
            <person name="Zhang Y."/>
            <person name="Zimmer A.D."/>
            <person name="Quatrano R.S."/>
            <person name="Mayer K.F.X."/>
            <person name="Goodstein D."/>
            <person name="Casacuberta J.M."/>
            <person name="Vandepoele K."/>
            <person name="Reski R."/>
            <person name="Cuming A.C."/>
            <person name="Tuskan G.A."/>
            <person name="Maumus F."/>
            <person name="Salse J."/>
            <person name="Schmutz J."/>
            <person name="Rensing S.A."/>
        </authorList>
    </citation>
    <scope>NUCLEOTIDE SEQUENCE [LARGE SCALE GENOMIC DNA]</scope>
    <source>
        <strain evidence="9 10">cv. Gransden 2004</strain>
    </source>
</reference>
<dbReference type="EMBL" id="ABEU02000006">
    <property type="protein sequence ID" value="PNR52561.1"/>
    <property type="molecule type" value="Genomic_DNA"/>
</dbReference>
<accession>A0A2K1KFK1</accession>
<feature type="region of interest" description="Disordered" evidence="6">
    <location>
        <begin position="177"/>
        <end position="232"/>
    </location>
</feature>
<dbReference type="AlphaFoldDB" id="A0A2K1KFK1"/>
<feature type="region of interest" description="Disordered" evidence="6">
    <location>
        <begin position="491"/>
        <end position="516"/>
    </location>
</feature>
<evidence type="ECO:0000256" key="5">
    <source>
        <dbReference type="ARBA" id="ARBA00023242"/>
    </source>
</evidence>
<evidence type="ECO:0000256" key="3">
    <source>
        <dbReference type="ARBA" id="ARBA00023125"/>
    </source>
</evidence>
<evidence type="ECO:0000259" key="7">
    <source>
        <dbReference type="PROSITE" id="PS50811"/>
    </source>
</evidence>
<comment type="subcellular location">
    <subcellularLocation>
        <location evidence="1">Nucleus</location>
    </subcellularLocation>
</comment>
<dbReference type="EnsemblPlants" id="Pp3c6_14470V3.1">
    <property type="protein sequence ID" value="Pp3c6_14470V3.1"/>
    <property type="gene ID" value="Pp3c6_14470"/>
</dbReference>
<dbReference type="InterPro" id="IPR003657">
    <property type="entry name" value="WRKY_dom"/>
</dbReference>
<organism evidence="8">
    <name type="scientific">Physcomitrium patens</name>
    <name type="common">Spreading-leaved earth moss</name>
    <name type="synonym">Physcomitrella patens</name>
    <dbReference type="NCBI Taxonomy" id="3218"/>
    <lineage>
        <taxon>Eukaryota</taxon>
        <taxon>Viridiplantae</taxon>
        <taxon>Streptophyta</taxon>
        <taxon>Embryophyta</taxon>
        <taxon>Bryophyta</taxon>
        <taxon>Bryophytina</taxon>
        <taxon>Bryopsida</taxon>
        <taxon>Funariidae</taxon>
        <taxon>Funariales</taxon>
        <taxon>Funariaceae</taxon>
        <taxon>Physcomitrium</taxon>
    </lineage>
</organism>
<dbReference type="PaxDb" id="3218-PP1S195_75V6.1"/>
<evidence type="ECO:0000256" key="2">
    <source>
        <dbReference type="ARBA" id="ARBA00023015"/>
    </source>
</evidence>
<evidence type="ECO:0000256" key="1">
    <source>
        <dbReference type="ARBA" id="ARBA00004123"/>
    </source>
</evidence>
<feature type="compositionally biased region" description="Polar residues" evidence="6">
    <location>
        <begin position="180"/>
        <end position="193"/>
    </location>
</feature>
<dbReference type="PROSITE" id="PS50811">
    <property type="entry name" value="WRKY"/>
    <property type="match status" value="1"/>
</dbReference>
<dbReference type="SUPFAM" id="SSF118290">
    <property type="entry name" value="WRKY DNA-binding domain"/>
    <property type="match status" value="1"/>
</dbReference>
<evidence type="ECO:0000256" key="4">
    <source>
        <dbReference type="ARBA" id="ARBA00023163"/>
    </source>
</evidence>
<dbReference type="Proteomes" id="UP000006727">
    <property type="component" value="Chromosome 6"/>
</dbReference>
<dbReference type="InterPro" id="IPR036576">
    <property type="entry name" value="WRKY_dom_sf"/>
</dbReference>
<dbReference type="Pfam" id="PF03106">
    <property type="entry name" value="WRKY"/>
    <property type="match status" value="1"/>
</dbReference>
<feature type="compositionally biased region" description="Low complexity" evidence="6">
    <location>
        <begin position="215"/>
        <end position="230"/>
    </location>
</feature>
<gene>
    <name evidence="9" type="primary">LOC112283423</name>
    <name evidence="8" type="ORF">PHYPA_008935</name>
</gene>
<dbReference type="GO" id="GO:0000976">
    <property type="term" value="F:transcription cis-regulatory region binding"/>
    <property type="evidence" value="ECO:0000318"/>
    <property type="project" value="GO_Central"/>
</dbReference>
<reference evidence="9" key="3">
    <citation type="submission" date="2020-12" db="UniProtKB">
        <authorList>
            <consortium name="EnsemblPlants"/>
        </authorList>
    </citation>
    <scope>IDENTIFICATION</scope>
</reference>
<evidence type="ECO:0000313" key="9">
    <source>
        <dbReference type="EnsemblPlants" id="Pp3c6_14470V3.1"/>
    </source>
</evidence>